<dbReference type="AlphaFoldDB" id="L5JYJ8"/>
<evidence type="ECO:0000256" key="1">
    <source>
        <dbReference type="SAM" id="MobiDB-lite"/>
    </source>
</evidence>
<proteinExistence type="predicted"/>
<feature type="region of interest" description="Disordered" evidence="1">
    <location>
        <begin position="147"/>
        <end position="170"/>
    </location>
</feature>
<organism evidence="2 3">
    <name type="scientific">Pteropus alecto</name>
    <name type="common">Black flying fox</name>
    <dbReference type="NCBI Taxonomy" id="9402"/>
    <lineage>
        <taxon>Eukaryota</taxon>
        <taxon>Metazoa</taxon>
        <taxon>Chordata</taxon>
        <taxon>Craniata</taxon>
        <taxon>Vertebrata</taxon>
        <taxon>Euteleostomi</taxon>
        <taxon>Mammalia</taxon>
        <taxon>Eutheria</taxon>
        <taxon>Laurasiatheria</taxon>
        <taxon>Chiroptera</taxon>
        <taxon>Yinpterochiroptera</taxon>
        <taxon>Pteropodoidea</taxon>
        <taxon>Pteropodidae</taxon>
        <taxon>Pteropodinae</taxon>
        <taxon>Pteropus</taxon>
    </lineage>
</organism>
<accession>L5JYJ8</accession>
<reference evidence="3" key="1">
    <citation type="journal article" date="2013" name="Science">
        <title>Comparative analysis of bat genomes provides insight into the evolution of flight and immunity.</title>
        <authorList>
            <person name="Zhang G."/>
            <person name="Cowled C."/>
            <person name="Shi Z."/>
            <person name="Huang Z."/>
            <person name="Bishop-Lilly K.A."/>
            <person name="Fang X."/>
            <person name="Wynne J.W."/>
            <person name="Xiong Z."/>
            <person name="Baker M.L."/>
            <person name="Zhao W."/>
            <person name="Tachedjian M."/>
            <person name="Zhu Y."/>
            <person name="Zhou P."/>
            <person name="Jiang X."/>
            <person name="Ng J."/>
            <person name="Yang L."/>
            <person name="Wu L."/>
            <person name="Xiao J."/>
            <person name="Feng Y."/>
            <person name="Chen Y."/>
            <person name="Sun X."/>
            <person name="Zhang Y."/>
            <person name="Marsh G.A."/>
            <person name="Crameri G."/>
            <person name="Broder C.C."/>
            <person name="Frey K.G."/>
            <person name="Wang L.F."/>
            <person name="Wang J."/>
        </authorList>
    </citation>
    <scope>NUCLEOTIDE SEQUENCE [LARGE SCALE GENOMIC DNA]</scope>
</reference>
<sequence length="170" mass="18481">MPRFNGTSCRDRSLRRQLAARREALACPGPDVQPKGSLFVTGRSAQCCLVCRRPVCLMGLVRLERPDGALNVGTQLKCCLSEGTRPWGHRHSRLGNVSSSVVPEFSGRQAALLQELVQCHEMCVHVCPCHLVSFDLRSQLEKQARVVPGPQQELRSGGRGAASGPALPDT</sequence>
<keyword evidence="3" id="KW-1185">Reference proteome</keyword>
<name>L5JYJ8_PTEAL</name>
<gene>
    <name evidence="2" type="ORF">PAL_GLEAN10024674</name>
</gene>
<protein>
    <submittedName>
        <fullName evidence="2">Uncharacterized protein</fullName>
    </submittedName>
</protein>
<dbReference type="Proteomes" id="UP000010552">
    <property type="component" value="Unassembled WGS sequence"/>
</dbReference>
<dbReference type="EMBL" id="KB031072">
    <property type="protein sequence ID" value="ELK04375.1"/>
    <property type="molecule type" value="Genomic_DNA"/>
</dbReference>
<evidence type="ECO:0000313" key="2">
    <source>
        <dbReference type="EMBL" id="ELK04375.1"/>
    </source>
</evidence>
<evidence type="ECO:0000313" key="3">
    <source>
        <dbReference type="Proteomes" id="UP000010552"/>
    </source>
</evidence>
<dbReference type="InParanoid" id="L5JYJ8"/>